<gene>
    <name evidence="1" type="ORF">ACH5RR_002631</name>
</gene>
<dbReference type="PANTHER" id="PTHR45376:SF1">
    <property type="entry name" value="CHAPERONE DNAJ-DOMAIN SUPERFAMILY PROTEIN-RELATED"/>
    <property type="match status" value="1"/>
</dbReference>
<accession>A0ABD3ASM3</accession>
<dbReference type="Gene3D" id="2.60.120.330">
    <property type="entry name" value="B-lactam Antibiotic, Isopenicillin N Synthase, Chain"/>
    <property type="match status" value="1"/>
</dbReference>
<dbReference type="InterPro" id="IPR001623">
    <property type="entry name" value="DnaJ_domain"/>
</dbReference>
<dbReference type="CDD" id="cd06257">
    <property type="entry name" value="DnaJ"/>
    <property type="match status" value="1"/>
</dbReference>
<dbReference type="Proteomes" id="UP001630127">
    <property type="component" value="Unassembled WGS sequence"/>
</dbReference>
<sequence>MKLKLVVKPPSLLINSENFQQKAGGVLFFHSTSVLFNRRRTSSDYSEGSCRVPQRRYKNFVKGFSSPLWKRILLRDRSAHFDGLVQQNDYYYYTPYSSQSSSWHRQDDHQYSQRSHAFGGSNYSNYWSSWKWSNQNEEKRDYSKESENSKPVMTSERLALGLSTSGPLTLDEVKNAYHACAMKWHPDHNQGLLKAWSNGRVHSTLHCVRMSPGETRFSTALFSYHNGTIQVPKELVDDDHPLPFKPFDHLGFFCFTFSNFSLNDESKIRDYCSV</sequence>
<dbReference type="InterPro" id="IPR036869">
    <property type="entry name" value="J_dom_sf"/>
</dbReference>
<dbReference type="InterPro" id="IPR027443">
    <property type="entry name" value="IPNS-like_sf"/>
</dbReference>
<dbReference type="AlphaFoldDB" id="A0ABD3ASM3"/>
<proteinExistence type="predicted"/>
<organism evidence="1 2">
    <name type="scientific">Cinchona calisaya</name>
    <dbReference type="NCBI Taxonomy" id="153742"/>
    <lineage>
        <taxon>Eukaryota</taxon>
        <taxon>Viridiplantae</taxon>
        <taxon>Streptophyta</taxon>
        <taxon>Embryophyta</taxon>
        <taxon>Tracheophyta</taxon>
        <taxon>Spermatophyta</taxon>
        <taxon>Magnoliopsida</taxon>
        <taxon>eudicotyledons</taxon>
        <taxon>Gunneridae</taxon>
        <taxon>Pentapetalae</taxon>
        <taxon>asterids</taxon>
        <taxon>lamiids</taxon>
        <taxon>Gentianales</taxon>
        <taxon>Rubiaceae</taxon>
        <taxon>Cinchonoideae</taxon>
        <taxon>Cinchoneae</taxon>
        <taxon>Cinchona</taxon>
    </lineage>
</organism>
<evidence type="ECO:0000313" key="2">
    <source>
        <dbReference type="Proteomes" id="UP001630127"/>
    </source>
</evidence>
<keyword evidence="2" id="KW-1185">Reference proteome</keyword>
<comment type="caution">
    <text evidence="1">The sequence shown here is derived from an EMBL/GenBank/DDBJ whole genome shotgun (WGS) entry which is preliminary data.</text>
</comment>
<dbReference type="SUPFAM" id="SSF51197">
    <property type="entry name" value="Clavaminate synthase-like"/>
    <property type="match status" value="1"/>
</dbReference>
<protein>
    <recommendedName>
        <fullName evidence="3">J domain-containing protein</fullName>
    </recommendedName>
</protein>
<dbReference type="PANTHER" id="PTHR45376">
    <property type="entry name" value="CHAPERONE DNAJ-DOMAIN SUPERFAMILY PROTEIN-RELATED"/>
    <property type="match status" value="1"/>
</dbReference>
<dbReference type="SUPFAM" id="SSF46565">
    <property type="entry name" value="Chaperone J-domain"/>
    <property type="match status" value="1"/>
</dbReference>
<evidence type="ECO:0008006" key="3">
    <source>
        <dbReference type="Google" id="ProtNLM"/>
    </source>
</evidence>
<dbReference type="Gene3D" id="1.10.287.110">
    <property type="entry name" value="DnaJ domain"/>
    <property type="match status" value="1"/>
</dbReference>
<name>A0ABD3ASM3_9GENT</name>
<dbReference type="EMBL" id="JBJUIK010000002">
    <property type="protein sequence ID" value="KAL3534170.1"/>
    <property type="molecule type" value="Genomic_DNA"/>
</dbReference>
<reference evidence="1 2" key="1">
    <citation type="submission" date="2024-11" db="EMBL/GenBank/DDBJ databases">
        <title>A near-complete genome assembly of Cinchona calisaya.</title>
        <authorList>
            <person name="Lian D.C."/>
            <person name="Zhao X.W."/>
            <person name="Wei L."/>
        </authorList>
    </citation>
    <scope>NUCLEOTIDE SEQUENCE [LARGE SCALE GENOMIC DNA]</scope>
    <source>
        <tissue evidence="1">Nenye</tissue>
    </source>
</reference>
<evidence type="ECO:0000313" key="1">
    <source>
        <dbReference type="EMBL" id="KAL3534170.1"/>
    </source>
</evidence>